<sequence length="364" mass="40792">MGFNGGFSYEKRQMTVNGETEFKNENSMGTIHATGDTTLPVSNNELYTINAIPGRGLGCFAASKIPKGTRIILEEPLFTVPSTATNLQSVEKVFLKELKSLSKEQQHMFFSLHNAHKGRGSPVIGTIKTNAMPFGARGAEGAIFPRAARINHSCKPNSQNTWNRNLERLTIHAFKDIEEGEEITIAYVDGTEIFDARQECFEEAFGFKCECEVCAVPAEESRKRDRRLGEIARLDNVLGDGRRMMSKPEDCLKDAYTLFRMLIEEGIAGSRIARVYNDALQISIAHSDQARARVFAQRAYDGRVLLEGDDSPETMRLKAIAENPSSHGLFEATKAWEQSVKAIPRDLSEADFEDWLWKQKCWKA</sequence>
<proteinExistence type="predicted"/>
<organism evidence="2 3">
    <name type="scientific">[Emmonsia] crescens</name>
    <dbReference type="NCBI Taxonomy" id="73230"/>
    <lineage>
        <taxon>Eukaryota</taxon>
        <taxon>Fungi</taxon>
        <taxon>Dikarya</taxon>
        <taxon>Ascomycota</taxon>
        <taxon>Pezizomycotina</taxon>
        <taxon>Eurotiomycetes</taxon>
        <taxon>Eurotiomycetidae</taxon>
        <taxon>Onygenales</taxon>
        <taxon>Ajellomycetaceae</taxon>
        <taxon>Emergomyces</taxon>
    </lineage>
</organism>
<dbReference type="VEuPathDB" id="FungiDB:EMCG_03959"/>
<dbReference type="Proteomes" id="UP000034164">
    <property type="component" value="Unassembled WGS sequence"/>
</dbReference>
<dbReference type="InterPro" id="IPR001214">
    <property type="entry name" value="SET_dom"/>
</dbReference>
<dbReference type="SMART" id="SM00317">
    <property type="entry name" value="SET"/>
    <property type="match status" value="1"/>
</dbReference>
<dbReference type="CDD" id="cd20071">
    <property type="entry name" value="SET_SMYD"/>
    <property type="match status" value="1"/>
</dbReference>
<protein>
    <recommendedName>
        <fullName evidence="1">SET domain-containing protein</fullName>
    </recommendedName>
</protein>
<dbReference type="InterPro" id="IPR046341">
    <property type="entry name" value="SET_dom_sf"/>
</dbReference>
<dbReference type="OrthoDB" id="265717at2759"/>
<dbReference type="EMBL" id="LCZI01001306">
    <property type="protein sequence ID" value="KKZ61403.1"/>
    <property type="molecule type" value="Genomic_DNA"/>
</dbReference>
<accession>A0A0G2HTP3</accession>
<evidence type="ECO:0000259" key="1">
    <source>
        <dbReference type="PROSITE" id="PS50280"/>
    </source>
</evidence>
<dbReference type="PANTHER" id="PTHR47332">
    <property type="entry name" value="SET DOMAIN-CONTAINING PROTEIN 5"/>
    <property type="match status" value="1"/>
</dbReference>
<dbReference type="PANTHER" id="PTHR47332:SF4">
    <property type="entry name" value="SET DOMAIN-CONTAINING PROTEIN 5"/>
    <property type="match status" value="1"/>
</dbReference>
<gene>
    <name evidence="2" type="ORF">EMCG_03959</name>
</gene>
<dbReference type="InterPro" id="IPR053185">
    <property type="entry name" value="SET_domain_protein"/>
</dbReference>
<evidence type="ECO:0000313" key="3">
    <source>
        <dbReference type="Proteomes" id="UP000034164"/>
    </source>
</evidence>
<dbReference type="AlphaFoldDB" id="A0A0G2HTP3"/>
<feature type="domain" description="SET" evidence="1">
    <location>
        <begin position="42"/>
        <end position="188"/>
    </location>
</feature>
<comment type="caution">
    <text evidence="2">The sequence shown here is derived from an EMBL/GenBank/DDBJ whole genome shotgun (WGS) entry which is preliminary data.</text>
</comment>
<name>A0A0G2HTP3_9EURO</name>
<reference evidence="3" key="1">
    <citation type="journal article" date="2015" name="PLoS Genet.">
        <title>The dynamic genome and transcriptome of the human fungal pathogen Blastomyces and close relative Emmonsia.</title>
        <authorList>
            <person name="Munoz J.F."/>
            <person name="Gauthier G.M."/>
            <person name="Desjardins C.A."/>
            <person name="Gallo J.E."/>
            <person name="Holder J."/>
            <person name="Sullivan T.D."/>
            <person name="Marty A.J."/>
            <person name="Carmen J.C."/>
            <person name="Chen Z."/>
            <person name="Ding L."/>
            <person name="Gujja S."/>
            <person name="Magrini V."/>
            <person name="Misas E."/>
            <person name="Mitreva M."/>
            <person name="Priest M."/>
            <person name="Saif S."/>
            <person name="Whiston E.A."/>
            <person name="Young S."/>
            <person name="Zeng Q."/>
            <person name="Goldman W.E."/>
            <person name="Mardis E.R."/>
            <person name="Taylor J.W."/>
            <person name="McEwen J.G."/>
            <person name="Clay O.K."/>
            <person name="Klein B.S."/>
            <person name="Cuomo C.A."/>
        </authorList>
    </citation>
    <scope>NUCLEOTIDE SEQUENCE [LARGE SCALE GENOMIC DNA]</scope>
    <source>
        <strain evidence="3">UAMH 3008</strain>
    </source>
</reference>
<dbReference type="Pfam" id="PF00856">
    <property type="entry name" value="SET"/>
    <property type="match status" value="1"/>
</dbReference>
<evidence type="ECO:0000313" key="2">
    <source>
        <dbReference type="EMBL" id="KKZ61403.1"/>
    </source>
</evidence>
<dbReference type="PROSITE" id="PS50280">
    <property type="entry name" value="SET"/>
    <property type="match status" value="1"/>
</dbReference>
<dbReference type="Gene3D" id="2.170.270.10">
    <property type="entry name" value="SET domain"/>
    <property type="match status" value="1"/>
</dbReference>
<dbReference type="SUPFAM" id="SSF82199">
    <property type="entry name" value="SET domain"/>
    <property type="match status" value="1"/>
</dbReference>